<comment type="caution">
    <text evidence="1">The sequence shown here is derived from an EMBL/GenBank/DDBJ whole genome shotgun (WGS) entry which is preliminary data.</text>
</comment>
<keyword evidence="2" id="KW-1185">Reference proteome</keyword>
<sequence>MRLFKGLFIVCAAGFAVGDIEDDYRREEVVPSILSKAPSQWLEVTYNGKSLQFGHELTPFEVKDEPDIKWNFDPAKLYTLIEMNPDSPNRANPIYRDGLHWLMVNIPGDDIKKGESIVDYMGSGPPKGDGLHRYMFLVYEQPGRITTDEKHIGGLQLEGRLKFPTQSFLDKYGLGDPIAGNMFQAQFDDYVPEFYKKIGILIYGCSLTLADVASDFERTEVVPDVLDKAPNQLLSVFYHGKQVQFEEEWTPTNVKEVPSIEWSYDPSSFYTLIMTNIDPLSRQRPIYREFLHWMVVNIPGDDFNQGETLVDYAGVGPPEGEGFHRIVFTLWKQPGRLEFNEPHTLRRQLGIRLKFSQRRFSVKYGLGDPIAGVMFIAQFDDYVPTLIAEFMEGARARK</sequence>
<proteinExistence type="predicted"/>
<organism evidence="1 2">
    <name type="scientific">Eretmocerus hayati</name>
    <dbReference type="NCBI Taxonomy" id="131215"/>
    <lineage>
        <taxon>Eukaryota</taxon>
        <taxon>Metazoa</taxon>
        <taxon>Ecdysozoa</taxon>
        <taxon>Arthropoda</taxon>
        <taxon>Hexapoda</taxon>
        <taxon>Insecta</taxon>
        <taxon>Pterygota</taxon>
        <taxon>Neoptera</taxon>
        <taxon>Endopterygota</taxon>
        <taxon>Hymenoptera</taxon>
        <taxon>Apocrita</taxon>
        <taxon>Proctotrupomorpha</taxon>
        <taxon>Chalcidoidea</taxon>
        <taxon>Aphelinidae</taxon>
        <taxon>Aphelininae</taxon>
        <taxon>Eretmocerus</taxon>
    </lineage>
</organism>
<evidence type="ECO:0000313" key="1">
    <source>
        <dbReference type="EMBL" id="KAJ8686744.1"/>
    </source>
</evidence>
<name>A0ACC2PTV5_9HYME</name>
<dbReference type="Proteomes" id="UP001239111">
    <property type="component" value="Chromosome 1"/>
</dbReference>
<reference evidence="1" key="1">
    <citation type="submission" date="2023-04" db="EMBL/GenBank/DDBJ databases">
        <title>A chromosome-level genome assembly of the parasitoid wasp Eretmocerus hayati.</title>
        <authorList>
            <person name="Zhong Y."/>
            <person name="Liu S."/>
            <person name="Liu Y."/>
        </authorList>
    </citation>
    <scope>NUCLEOTIDE SEQUENCE</scope>
    <source>
        <strain evidence="1">ZJU_SS_LIU_2023</strain>
    </source>
</reference>
<gene>
    <name evidence="1" type="ORF">QAD02_022538</name>
</gene>
<dbReference type="EMBL" id="CM056741">
    <property type="protein sequence ID" value="KAJ8686744.1"/>
    <property type="molecule type" value="Genomic_DNA"/>
</dbReference>
<evidence type="ECO:0000313" key="2">
    <source>
        <dbReference type="Proteomes" id="UP001239111"/>
    </source>
</evidence>
<protein>
    <submittedName>
        <fullName evidence="1">Uncharacterized protein</fullName>
    </submittedName>
</protein>
<accession>A0ACC2PTV5</accession>